<evidence type="ECO:0000313" key="6">
    <source>
        <dbReference type="EMBL" id="CCE62914.1"/>
    </source>
</evidence>
<keyword evidence="2 5" id="KW-0812">Transmembrane</keyword>
<organism evidence="6 7">
    <name type="scientific">Tetrapisispora phaffii (strain ATCC 24235 / CBS 4417 / NBRC 1672 / NRRL Y-8282 / UCD 70-5)</name>
    <name type="common">Yeast</name>
    <name type="synonym">Fabospora phaffii</name>
    <dbReference type="NCBI Taxonomy" id="1071381"/>
    <lineage>
        <taxon>Eukaryota</taxon>
        <taxon>Fungi</taxon>
        <taxon>Dikarya</taxon>
        <taxon>Ascomycota</taxon>
        <taxon>Saccharomycotina</taxon>
        <taxon>Saccharomycetes</taxon>
        <taxon>Saccharomycetales</taxon>
        <taxon>Saccharomycetaceae</taxon>
        <taxon>Tetrapisispora</taxon>
    </lineage>
</organism>
<dbReference type="HOGENOM" id="CLU_029376_0_0_1"/>
<dbReference type="Gene3D" id="1.50.40.10">
    <property type="entry name" value="Mitochondrial carrier domain"/>
    <property type="match status" value="1"/>
</dbReference>
<dbReference type="RefSeq" id="XP_003685348.1">
    <property type="nucleotide sequence ID" value="XM_003685300.1"/>
</dbReference>
<gene>
    <name evidence="6" type="primary">TPHA0D02780</name>
    <name evidence="6" type="ordered locus">TPHA_0D02780</name>
</gene>
<evidence type="ECO:0000313" key="7">
    <source>
        <dbReference type="Proteomes" id="UP000005666"/>
    </source>
</evidence>
<proteinExistence type="predicted"/>
<evidence type="ECO:0000256" key="3">
    <source>
        <dbReference type="ARBA" id="ARBA00022989"/>
    </source>
</evidence>
<feature type="transmembrane region" description="Helical" evidence="5">
    <location>
        <begin position="260"/>
        <end position="281"/>
    </location>
</feature>
<dbReference type="GO" id="GO:1990627">
    <property type="term" value="P:mitochondrial inner membrane fusion"/>
    <property type="evidence" value="ECO:0007669"/>
    <property type="project" value="EnsemblFungi"/>
</dbReference>
<keyword evidence="7" id="KW-1185">Reference proteome</keyword>
<dbReference type="OMA" id="ELWRGWR"/>
<accession>G8BSU3</accession>
<dbReference type="eggNOG" id="ENOG502RQI2">
    <property type="taxonomic scope" value="Eukaryota"/>
</dbReference>
<protein>
    <recommendedName>
        <fullName evidence="8">Mitochondrial fusion and transport protein UGO1</fullName>
    </recommendedName>
</protein>
<evidence type="ECO:0000256" key="5">
    <source>
        <dbReference type="SAM" id="Phobius"/>
    </source>
</evidence>
<dbReference type="SUPFAM" id="SSF103506">
    <property type="entry name" value="Mitochondrial carrier"/>
    <property type="match status" value="1"/>
</dbReference>
<dbReference type="OrthoDB" id="77989at2759"/>
<keyword evidence="3 5" id="KW-1133">Transmembrane helix</keyword>
<evidence type="ECO:0000256" key="1">
    <source>
        <dbReference type="ARBA" id="ARBA00004370"/>
    </source>
</evidence>
<evidence type="ECO:0000256" key="2">
    <source>
        <dbReference type="ARBA" id="ARBA00022692"/>
    </source>
</evidence>
<reference evidence="6 7" key="1">
    <citation type="journal article" date="2011" name="Proc. Natl. Acad. Sci. U.S.A.">
        <title>Evolutionary erosion of yeast sex chromosomes by mating-type switching accidents.</title>
        <authorList>
            <person name="Gordon J.L."/>
            <person name="Armisen D."/>
            <person name="Proux-Wera E."/>
            <person name="Oheigeartaigh S.S."/>
            <person name="Byrne K.P."/>
            <person name="Wolfe K.H."/>
        </authorList>
    </citation>
    <scope>NUCLEOTIDE SEQUENCE [LARGE SCALE GENOMIC DNA]</scope>
    <source>
        <strain evidence="7">ATCC 24235 / CBS 4417 / NBRC 1672 / NRRL Y-8282 / UCD 70-5</strain>
    </source>
</reference>
<dbReference type="InterPro" id="IPR023395">
    <property type="entry name" value="MCP_dom_sf"/>
</dbReference>
<dbReference type="GO" id="GO:0005741">
    <property type="term" value="C:mitochondrial outer membrane"/>
    <property type="evidence" value="ECO:0007669"/>
    <property type="project" value="EnsemblFungi"/>
</dbReference>
<keyword evidence="4 5" id="KW-0472">Membrane</keyword>
<dbReference type="Proteomes" id="UP000005666">
    <property type="component" value="Chromosome 4"/>
</dbReference>
<evidence type="ECO:0000256" key="4">
    <source>
        <dbReference type="ARBA" id="ARBA00023136"/>
    </source>
</evidence>
<dbReference type="GeneID" id="11534278"/>
<dbReference type="STRING" id="1071381.G8BSU3"/>
<dbReference type="EMBL" id="HE612859">
    <property type="protein sequence ID" value="CCE62914.1"/>
    <property type="molecule type" value="Genomic_DNA"/>
</dbReference>
<comment type="subcellular location">
    <subcellularLocation>
        <location evidence="1">Membrane</location>
    </subcellularLocation>
</comment>
<dbReference type="KEGG" id="tpf:TPHA_0D02780"/>
<sequence>MNEEIIRSQARPYYEPDTFDAGYSAVFRPDKGVVDPYGFNIASKLKIVQSNNGGLADLKNVSKSNGILWNFIPKWFTWSSHNNKNINKLSSSNKILLSDTDQNINKNLDALEWPDLLDIDVGKRILNQLLGELTKMYLRHLVQQPFEVSKVLLQVGDFTSISAENNRNKFKDSSAENPGILLEDQENDTDAELEFFSKKPINASNEVENKKAIKGRVGKTDKVIVENRINPESLHIMDIINSLIEKEGLRGVWRANNTTFIYNFLNMTCNIWFIGLLSPFFGISDPHFFDTILQTATSYSTIDDIKISLGLTICSNILTNILLVPLDLIKIKLITTSIEGFTVNKDIDTEFPAEEVKELEILPIEKSRSLRNIIKSWSWKEDLLKLPADIWFFTILNSLVSINRSSSTVFGEKLFTLLWVHYLRQTKESSKLKLYNLSFCCFQILGIFLKLPIETILHRCQVKYLLNRNKEREDQLCIRSDELIIKPIPYDNGLFDNLITNSTTSDEKENNLASKKIKALWNGWRISVVSLLCDYSLKVLQKNDKSIEFEF</sequence>
<evidence type="ECO:0008006" key="8">
    <source>
        <dbReference type="Google" id="ProtNLM"/>
    </source>
</evidence>
<name>G8BSU3_TETPH</name>
<dbReference type="AlphaFoldDB" id="G8BSU3"/>
<dbReference type="GO" id="GO:1990626">
    <property type="term" value="P:mitochondrial outer membrane fusion"/>
    <property type="evidence" value="ECO:0007669"/>
    <property type="project" value="EnsemblFungi"/>
</dbReference>